<evidence type="ECO:0000313" key="4">
    <source>
        <dbReference type="Proteomes" id="UP000549343"/>
    </source>
</evidence>
<feature type="transmembrane region" description="Helical" evidence="1">
    <location>
        <begin position="12"/>
        <end position="31"/>
    </location>
</feature>
<keyword evidence="1" id="KW-0812">Transmembrane</keyword>
<accession>A0A7W7I7B5</accession>
<evidence type="ECO:0000313" key="3">
    <source>
        <dbReference type="EMBL" id="MBB4771857.1"/>
    </source>
</evidence>
<dbReference type="AlphaFoldDB" id="A0A7W7I7B5"/>
<organism evidence="3 4">
    <name type="scientific">Actinomadura livida</name>
    <dbReference type="NCBI Taxonomy" id="79909"/>
    <lineage>
        <taxon>Bacteria</taxon>
        <taxon>Bacillati</taxon>
        <taxon>Actinomycetota</taxon>
        <taxon>Actinomycetes</taxon>
        <taxon>Streptosporangiales</taxon>
        <taxon>Thermomonosporaceae</taxon>
        <taxon>Actinomadura</taxon>
    </lineage>
</organism>
<evidence type="ECO:0008006" key="6">
    <source>
        <dbReference type="Google" id="ProtNLM"/>
    </source>
</evidence>
<dbReference type="Proteomes" id="UP001501427">
    <property type="component" value="Unassembled WGS sequence"/>
</dbReference>
<name>A0A7W7I7B5_9ACTN</name>
<evidence type="ECO:0000256" key="1">
    <source>
        <dbReference type="SAM" id="Phobius"/>
    </source>
</evidence>
<gene>
    <name evidence="3" type="ORF">F4557_000275</name>
    <name evidence="2" type="ORF">GCM10009546_02560</name>
</gene>
<comment type="caution">
    <text evidence="3">The sequence shown here is derived from an EMBL/GenBank/DDBJ whole genome shotgun (WGS) entry which is preliminary data.</text>
</comment>
<dbReference type="EMBL" id="BAAAHD010000001">
    <property type="protein sequence ID" value="GAA0544012.1"/>
    <property type="molecule type" value="Genomic_DNA"/>
</dbReference>
<reference evidence="2" key="1">
    <citation type="journal article" date="2014" name="Int. J. Syst. Evol. Microbiol.">
        <title>Complete genome of a new Firmicutes species belonging to the dominant human colonic microbiota ('Ruminococcus bicirculans') reveals two chromosomes and a selective capacity to utilize plant glucans.</title>
        <authorList>
            <consortium name="NISC Comparative Sequencing Program"/>
            <person name="Wegmann U."/>
            <person name="Louis P."/>
            <person name="Goesmann A."/>
            <person name="Henrissat B."/>
            <person name="Duncan S.H."/>
            <person name="Flint H.J."/>
        </authorList>
    </citation>
    <scope>NUCLEOTIDE SEQUENCE</scope>
    <source>
        <strain evidence="2">JCM 10667</strain>
    </source>
</reference>
<feature type="transmembrane region" description="Helical" evidence="1">
    <location>
        <begin position="51"/>
        <end position="70"/>
    </location>
</feature>
<reference evidence="2" key="4">
    <citation type="submission" date="2023-12" db="EMBL/GenBank/DDBJ databases">
        <authorList>
            <person name="Sun Q."/>
            <person name="Inoue M."/>
        </authorList>
    </citation>
    <scope>NUCLEOTIDE SEQUENCE</scope>
    <source>
        <strain evidence="2">JCM 10667</strain>
    </source>
</reference>
<dbReference type="EMBL" id="JACHMV010000001">
    <property type="protein sequence ID" value="MBB4771857.1"/>
    <property type="molecule type" value="Genomic_DNA"/>
</dbReference>
<keyword evidence="1" id="KW-1133">Transmembrane helix</keyword>
<reference evidence="5" key="2">
    <citation type="journal article" date="2019" name="Int. J. Syst. Evol. Microbiol.">
        <title>The Global Catalogue of Microorganisms (GCM) 10K type strain sequencing project: providing services to taxonomists for standard genome sequencing and annotation.</title>
        <authorList>
            <consortium name="The Broad Institute Genomics Platform"/>
            <consortium name="The Broad Institute Genome Sequencing Center for Infectious Disease"/>
            <person name="Wu L."/>
            <person name="Ma J."/>
        </authorList>
    </citation>
    <scope>NUCLEOTIDE SEQUENCE [LARGE SCALE GENOMIC DNA]</scope>
    <source>
        <strain evidence="5">JCM 10667</strain>
    </source>
</reference>
<dbReference type="RefSeq" id="WP_184878716.1">
    <property type="nucleotide sequence ID" value="NZ_BAAAHD010000001.1"/>
</dbReference>
<dbReference type="Proteomes" id="UP000549343">
    <property type="component" value="Unassembled WGS sequence"/>
</dbReference>
<keyword evidence="1" id="KW-0472">Membrane</keyword>
<keyword evidence="5" id="KW-1185">Reference proteome</keyword>
<protein>
    <recommendedName>
        <fullName evidence="6">SAVED domain-containing protein</fullName>
    </recommendedName>
</protein>
<evidence type="ECO:0000313" key="5">
    <source>
        <dbReference type="Proteomes" id="UP001501427"/>
    </source>
</evidence>
<proteinExistence type="predicted"/>
<evidence type="ECO:0000313" key="2">
    <source>
        <dbReference type="EMBL" id="GAA0544012.1"/>
    </source>
</evidence>
<reference evidence="3 4" key="3">
    <citation type="submission" date="2020-08" db="EMBL/GenBank/DDBJ databases">
        <title>Sequencing the genomes of 1000 actinobacteria strains.</title>
        <authorList>
            <person name="Klenk H.-P."/>
        </authorList>
    </citation>
    <scope>NUCLEOTIDE SEQUENCE [LARGE SCALE GENOMIC DNA]</scope>
    <source>
        <strain evidence="3 4">DSM 44772</strain>
    </source>
</reference>
<sequence>MHIARWLRRTFATGPGLATIIGAAGAGLALGTLPNLLEKFAGYMKWPPTSVLAAGAVIGVLALALAHLALHRRDGVGIVLFVPPAPRLNWSRERLEAMKGHAKQRHHAAFTVDVEEVFPDAKAGRERRELARRIVQARLNEDAPHGVVSAPVTFYAVVSLPDAYQLGRELKFQVHERVEAHASDAPTIRQGSVAQTSEEAGKTIFTAVRVDSRLRKPLSRRHARRVRRLLSFEELPGGTAAGSAHRAALVLELTPNTAMVTDPCAVASTGLVRHEDGTHRGYVMDEKDPWLDGTACGSLLVVRCPAGALPDERTDYEVAVTEISQRWLALLEEVSQREGRAAEGVLFCSAPASVAFGLGAVIGRRTRIITFRNDLPGRTRPVSAADNRSQ</sequence>